<dbReference type="Gene3D" id="2.20.80.10">
    <property type="entry name" value="Lipovitellin-phosvitin complex, chain A, domain 4"/>
    <property type="match status" value="1"/>
</dbReference>
<dbReference type="SMART" id="SM00216">
    <property type="entry name" value="VWD"/>
    <property type="match status" value="1"/>
</dbReference>
<dbReference type="Pfam" id="PF09172">
    <property type="entry name" value="Vit_open_b-sht"/>
    <property type="match status" value="1"/>
</dbReference>
<dbReference type="InterPro" id="IPR001747">
    <property type="entry name" value="Vitellogenin_N"/>
</dbReference>
<dbReference type="PROSITE" id="PS51211">
    <property type="entry name" value="VITELLOGENIN"/>
    <property type="match status" value="1"/>
</dbReference>
<dbReference type="Gene3D" id="2.20.50.20">
    <property type="entry name" value="Lipovitellin. Chain A, domain 3"/>
    <property type="match status" value="1"/>
</dbReference>
<organism evidence="4 5">
    <name type="scientific">Stichopus japonicus</name>
    <name type="common">Sea cucumber</name>
    <dbReference type="NCBI Taxonomy" id="307972"/>
    <lineage>
        <taxon>Eukaryota</taxon>
        <taxon>Metazoa</taxon>
        <taxon>Echinodermata</taxon>
        <taxon>Eleutherozoa</taxon>
        <taxon>Echinozoa</taxon>
        <taxon>Holothuroidea</taxon>
        <taxon>Aspidochirotacea</taxon>
        <taxon>Aspidochirotida</taxon>
        <taxon>Stichopodidae</taxon>
        <taxon>Apostichopus</taxon>
    </lineage>
</organism>
<name>A0A2G8JV85_STIJA</name>
<evidence type="ECO:0000259" key="2">
    <source>
        <dbReference type="PROSITE" id="PS51211"/>
    </source>
</evidence>
<evidence type="ECO:0000259" key="3">
    <source>
        <dbReference type="PROSITE" id="PS51233"/>
    </source>
</evidence>
<dbReference type="InterPro" id="IPR015817">
    <property type="entry name" value="Vitellinogen_open_b-sht_sub1"/>
</dbReference>
<evidence type="ECO:0000313" key="5">
    <source>
        <dbReference type="Proteomes" id="UP000230750"/>
    </source>
</evidence>
<dbReference type="Proteomes" id="UP000230750">
    <property type="component" value="Unassembled WGS sequence"/>
</dbReference>
<dbReference type="Pfam" id="PF00094">
    <property type="entry name" value="VWD"/>
    <property type="match status" value="1"/>
</dbReference>
<dbReference type="GO" id="GO:0005319">
    <property type="term" value="F:lipid transporter activity"/>
    <property type="evidence" value="ECO:0007669"/>
    <property type="project" value="InterPro"/>
</dbReference>
<keyword evidence="5" id="KW-1185">Reference proteome</keyword>
<protein>
    <submittedName>
        <fullName evidence="4">Putative apolipophorins-like</fullName>
    </submittedName>
</protein>
<dbReference type="PROSITE" id="PS51233">
    <property type="entry name" value="VWFD"/>
    <property type="match status" value="1"/>
</dbReference>
<accession>A0A2G8JV85</accession>
<feature type="domain" description="Vitellogenin" evidence="2">
    <location>
        <begin position="1"/>
        <end position="274"/>
    </location>
</feature>
<dbReference type="PANTHER" id="PTHR37860">
    <property type="entry name" value="AGAP008810-PA"/>
    <property type="match status" value="1"/>
</dbReference>
<dbReference type="Gene3D" id="1.25.10.20">
    <property type="entry name" value="Vitellinogen, superhelical"/>
    <property type="match status" value="1"/>
</dbReference>
<dbReference type="STRING" id="307972.A0A2G8JV85"/>
<dbReference type="InterPro" id="IPR011030">
    <property type="entry name" value="Lipovitellin_superhlx_dom"/>
</dbReference>
<evidence type="ECO:0000313" key="4">
    <source>
        <dbReference type="EMBL" id="PIK39676.1"/>
    </source>
</evidence>
<dbReference type="SUPFAM" id="SSF48431">
    <property type="entry name" value="Lipovitellin-phosvitin complex, superhelical domain"/>
    <property type="match status" value="1"/>
</dbReference>
<dbReference type="Pfam" id="PF08742">
    <property type="entry name" value="C8"/>
    <property type="match status" value="1"/>
</dbReference>
<dbReference type="SMART" id="SM01169">
    <property type="entry name" value="DUF1943"/>
    <property type="match status" value="1"/>
</dbReference>
<dbReference type="PANTHER" id="PTHR37860:SF2">
    <property type="entry name" value="VITELLOGENIN DOMAIN-CONTAINING PROTEIN"/>
    <property type="match status" value="1"/>
</dbReference>
<dbReference type="Pfam" id="PF01347">
    <property type="entry name" value="Vitellogenin_N"/>
    <property type="match status" value="1"/>
</dbReference>
<dbReference type="InterPro" id="IPR014853">
    <property type="entry name" value="VWF/SSPO/ZAN-like_Cys-rich_dom"/>
</dbReference>
<dbReference type="InterPro" id="IPR001846">
    <property type="entry name" value="VWF_type-D"/>
</dbReference>
<gene>
    <name evidence="4" type="ORF">BSL78_23481</name>
</gene>
<dbReference type="OrthoDB" id="6484170at2759"/>
<comment type="caution">
    <text evidence="1">Lacks conserved residue(s) required for the propagation of feature annotation.</text>
</comment>
<comment type="caution">
    <text evidence="4">The sequence shown here is derived from an EMBL/GenBank/DDBJ whole genome shotgun (WGS) entry which is preliminary data.</text>
</comment>
<feature type="domain" description="VWFD" evidence="3">
    <location>
        <begin position="2250"/>
        <end position="2416"/>
    </location>
</feature>
<proteinExistence type="predicted"/>
<evidence type="ECO:0000256" key="1">
    <source>
        <dbReference type="PROSITE-ProRule" id="PRU00557"/>
    </source>
</evidence>
<dbReference type="InterPro" id="IPR015819">
    <property type="entry name" value="Lipid_transp_b-sht_shell"/>
</dbReference>
<dbReference type="EMBL" id="MRZV01001213">
    <property type="protein sequence ID" value="PIK39676.1"/>
    <property type="molecule type" value="Genomic_DNA"/>
</dbReference>
<reference evidence="4 5" key="1">
    <citation type="journal article" date="2017" name="PLoS Biol.">
        <title>The sea cucumber genome provides insights into morphological evolution and visceral regeneration.</title>
        <authorList>
            <person name="Zhang X."/>
            <person name="Sun L."/>
            <person name="Yuan J."/>
            <person name="Sun Y."/>
            <person name="Gao Y."/>
            <person name="Zhang L."/>
            <person name="Li S."/>
            <person name="Dai H."/>
            <person name="Hamel J.F."/>
            <person name="Liu C."/>
            <person name="Yu Y."/>
            <person name="Liu S."/>
            <person name="Lin W."/>
            <person name="Guo K."/>
            <person name="Jin S."/>
            <person name="Xu P."/>
            <person name="Storey K.B."/>
            <person name="Huan P."/>
            <person name="Zhang T."/>
            <person name="Zhou Y."/>
            <person name="Zhang J."/>
            <person name="Lin C."/>
            <person name="Li X."/>
            <person name="Xing L."/>
            <person name="Huo D."/>
            <person name="Sun M."/>
            <person name="Wang L."/>
            <person name="Mercier A."/>
            <person name="Li F."/>
            <person name="Yang H."/>
            <person name="Xiang J."/>
        </authorList>
    </citation>
    <scope>NUCLEOTIDE SEQUENCE [LARGE SCALE GENOMIC DNA]</scope>
    <source>
        <strain evidence="4">Shaxun</strain>
        <tissue evidence="4">Muscle</tissue>
    </source>
</reference>
<dbReference type="InterPro" id="IPR015255">
    <property type="entry name" value="Vitellinogen_open_b-sht"/>
</dbReference>
<sequence>MVNLIQDNTVEDEDVINRWITSLSFAKHPTKEMVTNLMELADQEIINKNLFFTVTTIIKNYCNHVNRDCKEETEITGALNFFEDLLGSRCRYSDKQEKRKMIVALHALGNAGIYRRSIRKCYESESTDIALRVAALQAIKEMSCETQEQDGMIAILMKTSQDSELRISAYKALMSCPRQEVLDVVVTLLDEEMSNQVGSYIVSHMKNIQGSEDPLKAEQRAVLQDHPITAKFLDDPMKFSHNAEWSWYNETTGYGIGGEGDIIFSSNSFLPRQMSAKGQFDAFGYAFEAFELGGRVEGLERLLESVFASGKDEGGEEESRQRRSLIKETKMRNLIEDFEMLEGSEADGHVYLKMFGNAVTFHDTEDFKEMFATKTPEEYITKLAMLAVGETYEISQGMTVAEHKLSVPLVNGLELRMSVNVSSTQRLKASGKLNILGLAMDPRSFEIDGTVEPSASADVSCLMEVDAHCARIGVNYELAAHTATSLSGKIAYDGGNLKLQMRAPEQKQELVSISSKVFFLHQEKMDIIPTSVLPLTQEKICTGEYLEDAIGFQVCGESKYHLDEMYQWPLVSSSAFNNTCELLPYGASAGYDCPKNRVRLPREYEGVDCGLESSNVKKILAEVFKRPLKKFSNFVPYIKFCRTFSNMDSMSSLSELSHEKKCIYEKILWKMVENQKEETDNFHLMFGTPNTQRQRTYGLDWSFNRLSREFTADLTCPHHISHLEASRTNEENHQRVQVTWTVNEDSVYSMYFNFEKSMTGDETNYYPTMRIHSPQFGTLQLLGSVINTPTGVRLDVSFQGETRKFITVDGDITKIQGNKKSRYTTDLTIGGEYMDGSIASVVQDIHQDFFLSCEFSNSPESSFRIDGEILADGLESQSTLKFCYGQTSCSGNKKLILTHSMAVEQTDDALTNSFTVTLQHPNQGTHLVLSQSLQSQIGMTDFSIQVVDKEPSTPVTLVGTSLGLVHERNDAGKSGSFEVSLSTPGSIKRISQVWNRENSDVSATTTVQWQEDRKVMATVSYSKTQETGGVNVNAIITLPEMSTRGVEFSLVRAEGEGTARLTISSDDESLFMVEGTGSKGNGGTGGSGSLTVNTPFHVLSDFKVGFNLEKEDAMGFDSTLSFTLLPEGNTWSIRVEKESHQSEGMTGSATVTLTSPMSTGKLNGFVQTKVGSGKGGLSWSMLTEGSEEKVFGIETRVTKQTEGSARNIAIRVNTTAPYHKNSVEVTLKSEDCDFDFTLDVEYGAGIHFISSVALEKKENAGGFIFNTSVNAPFQRGTLKLDHAVSQGHLFNPHLTVEVASFDFDMTLVDINLKVTTDETLHGKDHQLFLQVSGPGKTLILTTGLTRNEHGLDYFVQLANPEEVRFRIDLDTSIQVEDTFRTHVGLSASSIYAPEWPVKCGIDMEKDVDNVGFVVFFNVLDEPLFHFNVTRSITNESPRVLNADNIGVRVKLPTSVIPSLHHFGMHILREESLSDPNNIPLKSGSLSFFWGPESNQQLTISSVSSVQNTEENLLVEGSLVLVQPLRTIHLLPEYSLDYSLSKAGPQLMFSVEYDHGQDDASTFEITHSEQETSGKPNYITSVTATLQQGKRFSVASNLTFPGDSHVKTNVVFDMNDGDHQEHAELSLDAKQYSELTDFELSFEHDPSGFDLASIMSIRNNDASTYFGLEADCSIPDLEGPAHLGIEIDLDKATKELMFHVSSDGCKIDPGEVSAAGHGKLLILKATAVAESMKVVLVQLTISLSRVTFSTEHRNQSAVIVWKPQYNINDVKRPFNVQCNLTRICLDVIFETKAGEHKLHTSYLNDSAIQTTLTKNGAVNAQHTISIWNPHPFTTYHWETTWPMTIQEAAVERLEAMRENREVTWERYQEIGRVIRDGFSSYMERTTLRNDELIQRLRETGEGIRERMEEIRDNYRMQRSTIQRKFEEFAETSRSNLAPLVAEYEDMTSSGSGHLETIRYQISEGSKNYFKRVQIVLTGYQLSILGAVAEEYMDLNDMLGESLEQDREMIDSWKREKAELLWSWSDIEIDWMRTNWESAREDVKLRWEEFLETMSGMINRDEWDNMVFAYQLSPMFGDTANLGSTMIDVQSDIEDRLEVLREEREQSNLLKEKDASAFRRMMSNFHLVRSAFNGYKYLANIEDGRIEVWLFTDQRFDDLVSLPVNDPLSGIKILGLRLAEEFPLIADARQFKSQLYNNSELVMEYYYDVAEFYWDKYYNTGASDLELLDVWQWNGIINTALYDMFASQSPKGEAMLLGDQHYKTFDGTHYTYAGKCSFMLAQDFVDNNFTIAVEYSRKEGVMSKSFTVISDGNTFEIKDGRVYSDGDVLELPFSTRTAEITRDYSKIYITSSKGFKASYNVLNDIFQVQISIFYFGKTAGLFGNFNYEPHDDLLKSSGVVTTHVDEFARSWEIGKKCDTHLDKSITCDDTPSIRENRECAQMFLDGLGPASAGHPAVNPEPFYKACVNSVCGDLTYVEVYEKRCSAFQAYVEACKHAGLTWLEIPRECVRCATPEGDSFIYDRYYEEPRGVDIVVIMEQASCMSGKSRHVARLMEVVNSALRNNQGLTENRFGLVGFGGNGTSNDPHVETINGELYGTLQGIILGLNDMPFDGEEMSDAWAAVKFALNYPFRAAVPKHVILMSCSESTRMSGSAGSRRVQKAMNDIGITFSVLVGDSITLVEKYAHKDDGLFGYDETRVFTDKLAGLPADEFKGDKETHQYVQQIDNRYTRLAIETEGGVFSSNALNDKAFRDVFSMWVNIHSVSEDYVECNCSLQKNGVPQSHCSNPMY</sequence>
<dbReference type="SUPFAM" id="SSF56968">
    <property type="entry name" value="Lipovitellin-phosvitin complex, beta-sheet shell regions"/>
    <property type="match status" value="1"/>
</dbReference>